<evidence type="ECO:0008006" key="3">
    <source>
        <dbReference type="Google" id="ProtNLM"/>
    </source>
</evidence>
<protein>
    <recommendedName>
        <fullName evidence="3">Cytochrome c domain-containing protein</fullName>
    </recommendedName>
</protein>
<gene>
    <name evidence="1" type="ORF">Q4Q40_08980</name>
</gene>
<sequence>MKKSTISLKTTLLTTILVVCFLSCKNEKKAEDVKKEVLTTYNEENGGTLCLSEASWFPHSQTPPPAEGKGSPFDVSSTTNCIFHQWSWQKFLWVTKPEGDLPLFLNQKEIIQVTDAMEPVVQQAGASVVLTDTIQAGFSHGILKVNPAYNSATDKALTVHYSIHTSLIMQESAEAFKAALASGKLPANNLETFPVGSLELKVSWVDVTAIPNDKLKDYYTTTAAVINKDGKTYTNTNVALLGMHVVGVVENHPEFIWATFEHNDMAPNYDWKANSASSATEKLLFAKGSTTGLDGITFIKDDKPVLASKAFDLFQYGVPVTASGYMKTSQSEPENFNNIKEINASVAKNLKDVWQNYFYNGSIWIDTDSLTPLQQAQKIVKLGSSISAATPGSSARGSLNCANVTMETFTQTFQSNISDINVKNLANCFSCHSPISFAGNTSPIYLSHIFDAYIQSSEGKSKKEIDLMKDDQHKKISEFLRTLK</sequence>
<reference evidence="1" key="1">
    <citation type="submission" date="2023-07" db="EMBL/GenBank/DDBJ databases">
        <title>Two novel species in the genus Flavivirga.</title>
        <authorList>
            <person name="Kwon K."/>
        </authorList>
    </citation>
    <scope>NUCLEOTIDE SEQUENCE</scope>
    <source>
        <strain evidence="1">KACC 14158</strain>
    </source>
</reference>
<evidence type="ECO:0000313" key="1">
    <source>
        <dbReference type="EMBL" id="MDO5974315.1"/>
    </source>
</evidence>
<keyword evidence="2" id="KW-1185">Reference proteome</keyword>
<comment type="caution">
    <text evidence="1">The sequence shown here is derived from an EMBL/GenBank/DDBJ whole genome shotgun (WGS) entry which is preliminary data.</text>
</comment>
<name>A0ABT8WMD4_9FLAO</name>
<proteinExistence type="predicted"/>
<dbReference type="RefSeq" id="WP_303301458.1">
    <property type="nucleotide sequence ID" value="NZ_BAABDA010000050.1"/>
</dbReference>
<evidence type="ECO:0000313" key="2">
    <source>
        <dbReference type="Proteomes" id="UP001176806"/>
    </source>
</evidence>
<accession>A0ABT8WMD4</accession>
<dbReference type="Proteomes" id="UP001176806">
    <property type="component" value="Unassembled WGS sequence"/>
</dbReference>
<dbReference type="EMBL" id="JAUOEL010000003">
    <property type="protein sequence ID" value="MDO5974315.1"/>
    <property type="molecule type" value="Genomic_DNA"/>
</dbReference>
<organism evidence="1 2">
    <name type="scientific">Flavivirga jejuensis</name>
    <dbReference type="NCBI Taxonomy" id="870487"/>
    <lineage>
        <taxon>Bacteria</taxon>
        <taxon>Pseudomonadati</taxon>
        <taxon>Bacteroidota</taxon>
        <taxon>Flavobacteriia</taxon>
        <taxon>Flavobacteriales</taxon>
        <taxon>Flavobacteriaceae</taxon>
        <taxon>Flavivirga</taxon>
    </lineage>
</organism>